<keyword evidence="1" id="KW-0732">Signal</keyword>
<evidence type="ECO:0000313" key="4">
    <source>
        <dbReference type="WBParaSite" id="PgR011_g124_t01"/>
    </source>
</evidence>
<dbReference type="AlphaFoldDB" id="A0A915ARF9"/>
<accession>A0A915ARF9</accession>
<sequence length="143" mass="16272">MMRLTLFAITIAIAILLQTVSATTANRKLRMCCRKSPEADRECRKRFCNFDLLHQGSVFQFLAMCAARGDTVSKMWDCVSSRIDHTACCTANGVIQHCMPYCNTIEKVPTDFVKYGICIGQFNQIRDCFRGYLERNPNLKGDQ</sequence>
<dbReference type="Pfam" id="PF01682">
    <property type="entry name" value="DB"/>
    <property type="match status" value="1"/>
</dbReference>
<feature type="domain" description="Domain of unknown function DB" evidence="2">
    <location>
        <begin position="32"/>
        <end position="129"/>
    </location>
</feature>
<dbReference type="PANTHER" id="PTHR46705:SF12">
    <property type="entry name" value="DOMAIN OF UNKNOWN FUNCTION DB DOMAIN-CONTAINING PROTEIN"/>
    <property type="match status" value="1"/>
</dbReference>
<proteinExistence type="predicted"/>
<feature type="signal peptide" evidence="1">
    <location>
        <begin position="1"/>
        <end position="22"/>
    </location>
</feature>
<dbReference type="InterPro" id="IPR002602">
    <property type="entry name" value="DB"/>
</dbReference>
<keyword evidence="3" id="KW-1185">Reference proteome</keyword>
<name>A0A915ARF9_PARUN</name>
<evidence type="ECO:0000313" key="3">
    <source>
        <dbReference type="Proteomes" id="UP000887569"/>
    </source>
</evidence>
<dbReference type="Proteomes" id="UP000887569">
    <property type="component" value="Unplaced"/>
</dbReference>
<organism evidence="3 4">
    <name type="scientific">Parascaris univalens</name>
    <name type="common">Nematode worm</name>
    <dbReference type="NCBI Taxonomy" id="6257"/>
    <lineage>
        <taxon>Eukaryota</taxon>
        <taxon>Metazoa</taxon>
        <taxon>Ecdysozoa</taxon>
        <taxon>Nematoda</taxon>
        <taxon>Chromadorea</taxon>
        <taxon>Rhabditida</taxon>
        <taxon>Spirurina</taxon>
        <taxon>Ascaridomorpha</taxon>
        <taxon>Ascaridoidea</taxon>
        <taxon>Ascarididae</taxon>
        <taxon>Parascaris</taxon>
    </lineage>
</organism>
<dbReference type="WBParaSite" id="PgR011_g124_t01">
    <property type="protein sequence ID" value="PgR011_g124_t01"/>
    <property type="gene ID" value="PgR011_g124"/>
</dbReference>
<evidence type="ECO:0000256" key="1">
    <source>
        <dbReference type="SAM" id="SignalP"/>
    </source>
</evidence>
<dbReference type="PANTHER" id="PTHR46705">
    <property type="entry name" value="PROTEIN CBG09805"/>
    <property type="match status" value="1"/>
</dbReference>
<feature type="chain" id="PRO_5037226173" description="Domain of unknown function DB domain-containing protein" evidence="1">
    <location>
        <begin position="23"/>
        <end position="143"/>
    </location>
</feature>
<reference evidence="4" key="1">
    <citation type="submission" date="2022-11" db="UniProtKB">
        <authorList>
            <consortium name="WormBaseParasite"/>
        </authorList>
    </citation>
    <scope>IDENTIFICATION</scope>
</reference>
<protein>
    <recommendedName>
        <fullName evidence="2">Domain of unknown function DB domain-containing protein</fullName>
    </recommendedName>
</protein>
<evidence type="ECO:0000259" key="2">
    <source>
        <dbReference type="Pfam" id="PF01682"/>
    </source>
</evidence>